<evidence type="ECO:0000313" key="14">
    <source>
        <dbReference type="Proteomes" id="UP000271241"/>
    </source>
</evidence>
<evidence type="ECO:0000256" key="5">
    <source>
        <dbReference type="ARBA" id="ARBA00022777"/>
    </source>
</evidence>
<dbReference type="PROSITE" id="PS50011">
    <property type="entry name" value="PROTEIN_KINASE_DOM"/>
    <property type="match status" value="1"/>
</dbReference>
<dbReference type="GO" id="GO:0005524">
    <property type="term" value="F:ATP binding"/>
    <property type="evidence" value="ECO:0007669"/>
    <property type="project" value="UniProtKB-UniRule"/>
</dbReference>
<protein>
    <recommendedName>
        <fullName evidence="1">non-specific serine/threonine protein kinase</fullName>
        <ecNumber evidence="1">2.7.11.1</ecNumber>
    </recommendedName>
    <alternativeName>
        <fullName evidence="9">Halotolerance protein 4</fullName>
    </alternativeName>
</protein>
<proteinExistence type="inferred from homology"/>
<dbReference type="GO" id="GO:0030003">
    <property type="term" value="P:intracellular monoatomic cation homeostasis"/>
    <property type="evidence" value="ECO:0007669"/>
    <property type="project" value="UniProtKB-ARBA"/>
</dbReference>
<name>A0A4P9XQI8_9FUNG</name>
<dbReference type="InterPro" id="IPR000719">
    <property type="entry name" value="Prot_kinase_dom"/>
</dbReference>
<dbReference type="EC" id="2.7.11.1" evidence="1"/>
<dbReference type="Gene3D" id="1.10.510.10">
    <property type="entry name" value="Transferase(Phosphotransferase) domain 1"/>
    <property type="match status" value="1"/>
</dbReference>
<comment type="catalytic activity">
    <reaction evidence="8">
        <text>L-seryl-[protein] + ATP = O-phospho-L-seryl-[protein] + ADP + H(+)</text>
        <dbReference type="Rhea" id="RHEA:17989"/>
        <dbReference type="Rhea" id="RHEA-COMP:9863"/>
        <dbReference type="Rhea" id="RHEA-COMP:11604"/>
        <dbReference type="ChEBI" id="CHEBI:15378"/>
        <dbReference type="ChEBI" id="CHEBI:29999"/>
        <dbReference type="ChEBI" id="CHEBI:30616"/>
        <dbReference type="ChEBI" id="CHEBI:83421"/>
        <dbReference type="ChEBI" id="CHEBI:456216"/>
        <dbReference type="EC" id="2.7.11.1"/>
    </reaction>
</comment>
<dbReference type="InterPro" id="IPR011009">
    <property type="entry name" value="Kinase-like_dom_sf"/>
</dbReference>
<keyword evidence="14" id="KW-1185">Reference proteome</keyword>
<evidence type="ECO:0000256" key="8">
    <source>
        <dbReference type="ARBA" id="ARBA00048679"/>
    </source>
</evidence>
<dbReference type="PANTHER" id="PTHR24346:SF76">
    <property type="entry name" value="NON-SPECIFIC SERINE_THREONINE PROTEIN KINASE"/>
    <property type="match status" value="1"/>
</dbReference>
<dbReference type="GO" id="GO:0004674">
    <property type="term" value="F:protein serine/threonine kinase activity"/>
    <property type="evidence" value="ECO:0007669"/>
    <property type="project" value="UniProtKB-KW"/>
</dbReference>
<dbReference type="PROSITE" id="PS00108">
    <property type="entry name" value="PROTEIN_KINASE_ST"/>
    <property type="match status" value="1"/>
</dbReference>
<evidence type="ECO:0000259" key="12">
    <source>
        <dbReference type="PROSITE" id="PS50011"/>
    </source>
</evidence>
<feature type="binding site" evidence="10">
    <location>
        <position position="42"/>
    </location>
    <ligand>
        <name>ATP</name>
        <dbReference type="ChEBI" id="CHEBI:30616"/>
    </ligand>
</feature>
<dbReference type="GO" id="GO:0035556">
    <property type="term" value="P:intracellular signal transduction"/>
    <property type="evidence" value="ECO:0007669"/>
    <property type="project" value="TreeGrafter"/>
</dbReference>
<dbReference type="SMART" id="SM00220">
    <property type="entry name" value="S_TKc"/>
    <property type="match status" value="1"/>
</dbReference>
<accession>A0A4P9XQI8</accession>
<dbReference type="InterPro" id="IPR017441">
    <property type="entry name" value="Protein_kinase_ATP_BS"/>
</dbReference>
<keyword evidence="5 13" id="KW-0418">Kinase</keyword>
<gene>
    <name evidence="13" type="ORF">THASP1DRAFT_10779</name>
</gene>
<evidence type="ECO:0000256" key="7">
    <source>
        <dbReference type="ARBA" id="ARBA00047899"/>
    </source>
</evidence>
<dbReference type="STRING" id="78915.A0A4P9XQI8"/>
<evidence type="ECO:0000256" key="11">
    <source>
        <dbReference type="RuleBase" id="RU000304"/>
    </source>
</evidence>
<dbReference type="CDD" id="cd13994">
    <property type="entry name" value="STKc_HAL4_like"/>
    <property type="match status" value="1"/>
</dbReference>
<organism evidence="13 14">
    <name type="scientific">Thamnocephalis sphaerospora</name>
    <dbReference type="NCBI Taxonomy" id="78915"/>
    <lineage>
        <taxon>Eukaryota</taxon>
        <taxon>Fungi</taxon>
        <taxon>Fungi incertae sedis</taxon>
        <taxon>Zoopagomycota</taxon>
        <taxon>Zoopagomycotina</taxon>
        <taxon>Zoopagomycetes</taxon>
        <taxon>Zoopagales</taxon>
        <taxon>Sigmoideomycetaceae</taxon>
        <taxon>Thamnocephalis</taxon>
    </lineage>
</organism>
<feature type="domain" description="Protein kinase" evidence="12">
    <location>
        <begin position="7"/>
        <end position="277"/>
    </location>
</feature>
<dbReference type="GO" id="GO:0005737">
    <property type="term" value="C:cytoplasm"/>
    <property type="evidence" value="ECO:0007669"/>
    <property type="project" value="TreeGrafter"/>
</dbReference>
<sequence length="284" mass="32742">LHEKYGVCDAGLVGRGATAVVRVARRLEDIDGQTSEKLYAVKEFRKRRKDETEREYVKKLTSEFCISASLNHPNVVNTVDLVQDENGQWCEVMEYCPGGDLFHIIKTSCMSDAEINCCFRQLLRGIGYLHSMGVAHRDIKPENLLMDMRGQLKITDFGVSDVFRICWEDKAHRSKGLCGSEPYIAPEEFTGREYDGRQVDVWACGIVYYAMRFQSIPFRQANRSDPNYLGFLERRRAGAFEPFLKLSEGCRRLMYRILEPDTSRRLTIEQILEDPWVKSIEVCN</sequence>
<dbReference type="InterPro" id="IPR008271">
    <property type="entry name" value="Ser/Thr_kinase_AS"/>
</dbReference>
<evidence type="ECO:0000256" key="1">
    <source>
        <dbReference type="ARBA" id="ARBA00012513"/>
    </source>
</evidence>
<evidence type="ECO:0000256" key="6">
    <source>
        <dbReference type="ARBA" id="ARBA00022840"/>
    </source>
</evidence>
<reference evidence="14" key="1">
    <citation type="journal article" date="2018" name="Nat. Microbiol.">
        <title>Leveraging single-cell genomics to expand the fungal tree of life.</title>
        <authorList>
            <person name="Ahrendt S.R."/>
            <person name="Quandt C.A."/>
            <person name="Ciobanu D."/>
            <person name="Clum A."/>
            <person name="Salamov A."/>
            <person name="Andreopoulos B."/>
            <person name="Cheng J.F."/>
            <person name="Woyke T."/>
            <person name="Pelin A."/>
            <person name="Henrissat B."/>
            <person name="Reynolds N.K."/>
            <person name="Benny G.L."/>
            <person name="Smith M.E."/>
            <person name="James T.Y."/>
            <person name="Grigoriev I.V."/>
        </authorList>
    </citation>
    <scope>NUCLEOTIDE SEQUENCE [LARGE SCALE GENOMIC DNA]</scope>
    <source>
        <strain evidence="14">RSA 1356</strain>
    </source>
</reference>
<dbReference type="OrthoDB" id="6513151at2759"/>
<comment type="similarity">
    <text evidence="11">Belongs to the protein kinase superfamily.</text>
</comment>
<evidence type="ECO:0000313" key="13">
    <source>
        <dbReference type="EMBL" id="RKP08307.1"/>
    </source>
</evidence>
<comment type="catalytic activity">
    <reaction evidence="7">
        <text>L-threonyl-[protein] + ATP = O-phospho-L-threonyl-[protein] + ADP + H(+)</text>
        <dbReference type="Rhea" id="RHEA:46608"/>
        <dbReference type="Rhea" id="RHEA-COMP:11060"/>
        <dbReference type="Rhea" id="RHEA-COMP:11605"/>
        <dbReference type="ChEBI" id="CHEBI:15378"/>
        <dbReference type="ChEBI" id="CHEBI:30013"/>
        <dbReference type="ChEBI" id="CHEBI:30616"/>
        <dbReference type="ChEBI" id="CHEBI:61977"/>
        <dbReference type="ChEBI" id="CHEBI:456216"/>
        <dbReference type="EC" id="2.7.11.1"/>
    </reaction>
</comment>
<keyword evidence="3" id="KW-0808">Transferase</keyword>
<dbReference type="FunFam" id="1.10.510.10:FF:000183">
    <property type="entry name" value="Serine/threonine-protein kinase hal4"/>
    <property type="match status" value="1"/>
</dbReference>
<keyword evidence="4 10" id="KW-0547">Nucleotide-binding</keyword>
<dbReference type="GO" id="GO:0000226">
    <property type="term" value="P:microtubule cytoskeleton organization"/>
    <property type="evidence" value="ECO:0007669"/>
    <property type="project" value="TreeGrafter"/>
</dbReference>
<dbReference type="PIRSF" id="PIRSF000654">
    <property type="entry name" value="Integrin-linked_kinase"/>
    <property type="match status" value="1"/>
</dbReference>
<dbReference type="EMBL" id="KZ992615">
    <property type="protein sequence ID" value="RKP08307.1"/>
    <property type="molecule type" value="Genomic_DNA"/>
</dbReference>
<dbReference type="SUPFAM" id="SSF56112">
    <property type="entry name" value="Protein kinase-like (PK-like)"/>
    <property type="match status" value="1"/>
</dbReference>
<evidence type="ECO:0000256" key="4">
    <source>
        <dbReference type="ARBA" id="ARBA00022741"/>
    </source>
</evidence>
<feature type="non-terminal residue" evidence="13">
    <location>
        <position position="284"/>
    </location>
</feature>
<evidence type="ECO:0000256" key="9">
    <source>
        <dbReference type="ARBA" id="ARBA00078109"/>
    </source>
</evidence>
<dbReference type="PROSITE" id="PS00107">
    <property type="entry name" value="PROTEIN_KINASE_ATP"/>
    <property type="match status" value="1"/>
</dbReference>
<keyword evidence="6 10" id="KW-0067">ATP-binding</keyword>
<dbReference type="AlphaFoldDB" id="A0A4P9XQI8"/>
<dbReference type="Pfam" id="PF00069">
    <property type="entry name" value="Pkinase"/>
    <property type="match status" value="1"/>
</dbReference>
<dbReference type="Proteomes" id="UP000271241">
    <property type="component" value="Unassembled WGS sequence"/>
</dbReference>
<evidence type="ECO:0000256" key="2">
    <source>
        <dbReference type="ARBA" id="ARBA00022527"/>
    </source>
</evidence>
<evidence type="ECO:0000256" key="10">
    <source>
        <dbReference type="PROSITE-ProRule" id="PRU10141"/>
    </source>
</evidence>
<evidence type="ECO:0000256" key="3">
    <source>
        <dbReference type="ARBA" id="ARBA00022679"/>
    </source>
</evidence>
<keyword evidence="2 11" id="KW-0723">Serine/threonine-protein kinase</keyword>
<feature type="non-terminal residue" evidence="13">
    <location>
        <position position="1"/>
    </location>
</feature>
<dbReference type="PANTHER" id="PTHR24346">
    <property type="entry name" value="MAP/MICROTUBULE AFFINITY-REGULATING KINASE"/>
    <property type="match status" value="1"/>
</dbReference>